<accession>A0A1I0IKL5</accession>
<evidence type="ECO:0000256" key="1">
    <source>
        <dbReference type="SAM" id="SignalP"/>
    </source>
</evidence>
<dbReference type="PROSITE" id="PS51257">
    <property type="entry name" value="PROKAR_LIPOPROTEIN"/>
    <property type="match status" value="1"/>
</dbReference>
<dbReference type="Proteomes" id="UP000198697">
    <property type="component" value="Unassembled WGS sequence"/>
</dbReference>
<reference evidence="3" key="1">
    <citation type="submission" date="2016-10" db="EMBL/GenBank/DDBJ databases">
        <authorList>
            <person name="Varghese N."/>
            <person name="Submissions S."/>
        </authorList>
    </citation>
    <scope>NUCLEOTIDE SEQUENCE [LARGE SCALE GENOMIC DNA]</scope>
    <source>
        <strain evidence="3">DSM 15310</strain>
    </source>
</reference>
<feature type="chain" id="PRO_5011663659" description="DUF4848 domain-containing protein" evidence="1">
    <location>
        <begin position="22"/>
        <end position="371"/>
    </location>
</feature>
<keyword evidence="3" id="KW-1185">Reference proteome</keyword>
<protein>
    <recommendedName>
        <fullName evidence="4">DUF4848 domain-containing protein</fullName>
    </recommendedName>
</protein>
<evidence type="ECO:0000313" key="3">
    <source>
        <dbReference type="Proteomes" id="UP000198697"/>
    </source>
</evidence>
<dbReference type="RefSeq" id="WP_177189885.1">
    <property type="nucleotide sequence ID" value="NZ_FOHS01000005.1"/>
</dbReference>
<feature type="signal peptide" evidence="1">
    <location>
        <begin position="1"/>
        <end position="21"/>
    </location>
</feature>
<dbReference type="EMBL" id="FOHS01000005">
    <property type="protein sequence ID" value="SET96918.1"/>
    <property type="molecule type" value="Genomic_DNA"/>
</dbReference>
<evidence type="ECO:0008006" key="4">
    <source>
        <dbReference type="Google" id="ProtNLM"/>
    </source>
</evidence>
<organism evidence="2 3">
    <name type="scientific">Hymenobacter actinosclerus</name>
    <dbReference type="NCBI Taxonomy" id="82805"/>
    <lineage>
        <taxon>Bacteria</taxon>
        <taxon>Pseudomonadati</taxon>
        <taxon>Bacteroidota</taxon>
        <taxon>Cytophagia</taxon>
        <taxon>Cytophagales</taxon>
        <taxon>Hymenobacteraceae</taxon>
        <taxon>Hymenobacter</taxon>
    </lineage>
</organism>
<gene>
    <name evidence="2" type="ORF">SAMN04487998_3323</name>
</gene>
<proteinExistence type="predicted"/>
<evidence type="ECO:0000313" key="2">
    <source>
        <dbReference type="EMBL" id="SET96918.1"/>
    </source>
</evidence>
<sequence>MKARKSNLIVLLGIASSFAISSCSEKQDMQPSTQVMESKSDHQVVNGRLVFADQKAFERTISNLEGILAGKSSAEKLDAWESNLNFVSLRKSSLKESSHLEELDLQGREAPSYELMSKFGFPTDYATIINPKGEYQIGSKIYWFDNGFKYEVSSDEELVLIKADPSLANIKYQAGSKFVELNNKNTKAQTQNYDLTYANNNPYCDDKYVTPTFFYKGDSGSKRRIIYGISVYTEDLGYNPGPIIQRSFNTALILRIKYEYLSGRKNKWYPQQNEPFTWAVNFTASGGPSVPYPAPGGSSGMPLGYQNQSETYSNGLKDIVLGRSYVVGLATGIVDTFPNDVTWTFTINGSITGYPTQDIANKYTVNGNDIW</sequence>
<name>A0A1I0IKL5_9BACT</name>
<dbReference type="AlphaFoldDB" id="A0A1I0IKL5"/>
<keyword evidence="1" id="KW-0732">Signal</keyword>